<dbReference type="EMBL" id="JAJSOF020000036">
    <property type="protein sequence ID" value="KAJ4428704.1"/>
    <property type="molecule type" value="Genomic_DNA"/>
</dbReference>
<gene>
    <name evidence="1" type="ORF">ANN_25697</name>
</gene>
<sequence>MMLTATEPYKDVAERRKQKEREIEKEFFATDAMTNREWTSSNQPQRHAIIGLATHGFHHKLCKTVKFHQPSDSCECKLCEQKCGRYHFKQCRRWTGSLNDLIKQ</sequence>
<evidence type="ECO:0000313" key="1">
    <source>
        <dbReference type="EMBL" id="KAJ4428704.1"/>
    </source>
</evidence>
<name>A0ABQ8S497_PERAM</name>
<reference evidence="1 2" key="1">
    <citation type="journal article" date="2022" name="Allergy">
        <title>Genome assembly and annotation of Periplaneta americana reveal a comprehensive cockroach allergen profile.</title>
        <authorList>
            <person name="Wang L."/>
            <person name="Xiong Q."/>
            <person name="Saelim N."/>
            <person name="Wang L."/>
            <person name="Nong W."/>
            <person name="Wan A.T."/>
            <person name="Shi M."/>
            <person name="Liu X."/>
            <person name="Cao Q."/>
            <person name="Hui J.H.L."/>
            <person name="Sookrung N."/>
            <person name="Leung T.F."/>
            <person name="Tungtrongchitr A."/>
            <person name="Tsui S.K.W."/>
        </authorList>
    </citation>
    <scope>NUCLEOTIDE SEQUENCE [LARGE SCALE GENOMIC DNA]</scope>
    <source>
        <strain evidence="1">PWHHKU_190912</strain>
    </source>
</reference>
<comment type="caution">
    <text evidence="1">The sequence shown here is derived from an EMBL/GenBank/DDBJ whole genome shotgun (WGS) entry which is preliminary data.</text>
</comment>
<proteinExistence type="predicted"/>
<accession>A0ABQ8S497</accession>
<keyword evidence="2" id="KW-1185">Reference proteome</keyword>
<evidence type="ECO:0000313" key="2">
    <source>
        <dbReference type="Proteomes" id="UP001148838"/>
    </source>
</evidence>
<organism evidence="1 2">
    <name type="scientific">Periplaneta americana</name>
    <name type="common">American cockroach</name>
    <name type="synonym">Blatta americana</name>
    <dbReference type="NCBI Taxonomy" id="6978"/>
    <lineage>
        <taxon>Eukaryota</taxon>
        <taxon>Metazoa</taxon>
        <taxon>Ecdysozoa</taxon>
        <taxon>Arthropoda</taxon>
        <taxon>Hexapoda</taxon>
        <taxon>Insecta</taxon>
        <taxon>Pterygota</taxon>
        <taxon>Neoptera</taxon>
        <taxon>Polyneoptera</taxon>
        <taxon>Dictyoptera</taxon>
        <taxon>Blattodea</taxon>
        <taxon>Blattoidea</taxon>
        <taxon>Blattidae</taxon>
        <taxon>Blattinae</taxon>
        <taxon>Periplaneta</taxon>
    </lineage>
</organism>
<protein>
    <submittedName>
        <fullName evidence="1">Uncharacterized protein</fullName>
    </submittedName>
</protein>
<dbReference type="Proteomes" id="UP001148838">
    <property type="component" value="Unassembled WGS sequence"/>
</dbReference>